<feature type="compositionally biased region" description="Polar residues" evidence="3">
    <location>
        <begin position="1629"/>
        <end position="1643"/>
    </location>
</feature>
<dbReference type="PROSITE" id="PS00741">
    <property type="entry name" value="DH_1"/>
    <property type="match status" value="1"/>
</dbReference>
<dbReference type="InterPro" id="IPR011993">
    <property type="entry name" value="PH-like_dom_sf"/>
</dbReference>
<feature type="compositionally biased region" description="Low complexity" evidence="3">
    <location>
        <begin position="406"/>
        <end position="419"/>
    </location>
</feature>
<accession>A0A8T0E930</accession>
<evidence type="ECO:0000259" key="4">
    <source>
        <dbReference type="PROSITE" id="PS50010"/>
    </source>
</evidence>
<feature type="region of interest" description="Disordered" evidence="3">
    <location>
        <begin position="317"/>
        <end position="507"/>
    </location>
</feature>
<dbReference type="InterPro" id="IPR001849">
    <property type="entry name" value="PH_domain"/>
</dbReference>
<dbReference type="CDD" id="cd00160">
    <property type="entry name" value="RhoGEF"/>
    <property type="match status" value="1"/>
</dbReference>
<feature type="compositionally biased region" description="Polar residues" evidence="3">
    <location>
        <begin position="331"/>
        <end position="346"/>
    </location>
</feature>
<dbReference type="Gene3D" id="3.10.20.90">
    <property type="entry name" value="Phosphatidylinositol 3-kinase Catalytic Subunit, Chain A, domain 1"/>
    <property type="match status" value="1"/>
</dbReference>
<dbReference type="PROSITE" id="PS50010">
    <property type="entry name" value="DH_2"/>
    <property type="match status" value="1"/>
</dbReference>
<feature type="compositionally biased region" description="Polar residues" evidence="3">
    <location>
        <begin position="178"/>
        <end position="187"/>
    </location>
</feature>
<feature type="compositionally biased region" description="Basic and acidic residues" evidence="3">
    <location>
        <begin position="479"/>
        <end position="492"/>
    </location>
</feature>
<dbReference type="InterPro" id="IPR001478">
    <property type="entry name" value="PDZ"/>
</dbReference>
<feature type="compositionally biased region" description="Polar residues" evidence="3">
    <location>
        <begin position="390"/>
        <end position="405"/>
    </location>
</feature>
<dbReference type="Pfam" id="PF00568">
    <property type="entry name" value="WH1"/>
    <property type="match status" value="1"/>
</dbReference>
<evidence type="ECO:0000259" key="5">
    <source>
        <dbReference type="PROSITE" id="PS50106"/>
    </source>
</evidence>
<feature type="domain" description="DH" evidence="4">
    <location>
        <begin position="1182"/>
        <end position="1392"/>
    </location>
</feature>
<dbReference type="PANTHER" id="PTHR46001:SF3">
    <property type="entry name" value="PROTEIN STILL LIFE, ISOFORM SIF TYPE 1"/>
    <property type="match status" value="1"/>
</dbReference>
<dbReference type="PROSITE" id="PS50898">
    <property type="entry name" value="RBD"/>
    <property type="match status" value="1"/>
</dbReference>
<dbReference type="InterPro" id="IPR040655">
    <property type="entry name" value="TIAM1_CC-Ex"/>
</dbReference>
<dbReference type="SMART" id="SM00228">
    <property type="entry name" value="PDZ"/>
    <property type="match status" value="1"/>
</dbReference>
<dbReference type="SUPFAM" id="SSF48065">
    <property type="entry name" value="DBL homology domain (DH-domain)"/>
    <property type="match status" value="1"/>
</dbReference>
<dbReference type="Pfam" id="PF00621">
    <property type="entry name" value="RhoGEF"/>
    <property type="match status" value="1"/>
</dbReference>
<dbReference type="InterPro" id="IPR000697">
    <property type="entry name" value="WH1/EVH1_dom"/>
</dbReference>
<feature type="region of interest" description="Disordered" evidence="3">
    <location>
        <begin position="1689"/>
        <end position="1746"/>
    </location>
</feature>
<dbReference type="Gene3D" id="6.10.140.680">
    <property type="match status" value="1"/>
</dbReference>
<proteinExistence type="predicted"/>
<dbReference type="PROSITE" id="PS50229">
    <property type="entry name" value="WH1"/>
    <property type="match status" value="1"/>
</dbReference>
<dbReference type="PROSITE" id="PS50106">
    <property type="entry name" value="PDZ"/>
    <property type="match status" value="1"/>
</dbReference>
<evidence type="ECO:0000259" key="6">
    <source>
        <dbReference type="PROSITE" id="PS50229"/>
    </source>
</evidence>
<feature type="region of interest" description="Disordered" evidence="3">
    <location>
        <begin position="650"/>
        <end position="672"/>
    </location>
</feature>
<keyword evidence="9" id="KW-1185">Reference proteome</keyword>
<feature type="compositionally biased region" description="Basic and acidic residues" evidence="3">
    <location>
        <begin position="566"/>
        <end position="579"/>
    </location>
</feature>
<dbReference type="InterPro" id="IPR036034">
    <property type="entry name" value="PDZ_sf"/>
</dbReference>
<dbReference type="GO" id="GO:0005085">
    <property type="term" value="F:guanyl-nucleotide exchange factor activity"/>
    <property type="evidence" value="ECO:0007669"/>
    <property type="project" value="UniProtKB-KW"/>
</dbReference>
<organism evidence="8 9">
    <name type="scientific">Argiope bruennichi</name>
    <name type="common">Wasp spider</name>
    <name type="synonym">Aranea bruennichi</name>
    <dbReference type="NCBI Taxonomy" id="94029"/>
    <lineage>
        <taxon>Eukaryota</taxon>
        <taxon>Metazoa</taxon>
        <taxon>Ecdysozoa</taxon>
        <taxon>Arthropoda</taxon>
        <taxon>Chelicerata</taxon>
        <taxon>Arachnida</taxon>
        <taxon>Araneae</taxon>
        <taxon>Araneomorphae</taxon>
        <taxon>Entelegynae</taxon>
        <taxon>Araneoidea</taxon>
        <taxon>Araneidae</taxon>
        <taxon>Argiope</taxon>
    </lineage>
</organism>
<dbReference type="InterPro" id="IPR003116">
    <property type="entry name" value="RBD_dom"/>
</dbReference>
<dbReference type="Gene3D" id="1.20.900.10">
    <property type="entry name" value="Dbl homology (DH) domain"/>
    <property type="match status" value="1"/>
</dbReference>
<evidence type="ECO:0000256" key="2">
    <source>
        <dbReference type="ARBA" id="ARBA00022737"/>
    </source>
</evidence>
<dbReference type="InterPro" id="IPR043537">
    <property type="entry name" value="Tiam1/Tiam2/Sif"/>
</dbReference>
<dbReference type="Pfam" id="PF23014">
    <property type="entry name" value="PH_Tiam1"/>
    <property type="match status" value="1"/>
</dbReference>
<keyword evidence="2" id="KW-0677">Repeat</keyword>
<evidence type="ECO:0000256" key="1">
    <source>
        <dbReference type="ARBA" id="ARBA00022658"/>
    </source>
</evidence>
<dbReference type="SMART" id="SM00325">
    <property type="entry name" value="RhoGEF"/>
    <property type="match status" value="1"/>
</dbReference>
<feature type="region of interest" description="Disordered" evidence="3">
    <location>
        <begin position="566"/>
        <end position="625"/>
    </location>
</feature>
<feature type="compositionally biased region" description="Basic and acidic residues" evidence="3">
    <location>
        <begin position="429"/>
        <end position="440"/>
    </location>
</feature>
<dbReference type="Proteomes" id="UP000807504">
    <property type="component" value="Unassembled WGS sequence"/>
</dbReference>
<feature type="region of interest" description="Disordered" evidence="3">
    <location>
        <begin position="173"/>
        <end position="193"/>
    </location>
</feature>
<dbReference type="InterPro" id="IPR000219">
    <property type="entry name" value="DH_dom"/>
</dbReference>
<dbReference type="SMART" id="SM00233">
    <property type="entry name" value="PH"/>
    <property type="match status" value="2"/>
</dbReference>
<feature type="region of interest" description="Disordered" evidence="3">
    <location>
        <begin position="1095"/>
        <end position="1119"/>
    </location>
</feature>
<dbReference type="Gene3D" id="2.30.29.30">
    <property type="entry name" value="Pleckstrin-homology domain (PH domain)/Phosphotyrosine-binding domain (PTB)"/>
    <property type="match status" value="3"/>
</dbReference>
<name>A0A8T0E930_ARGBR</name>
<dbReference type="PANTHER" id="PTHR46001">
    <property type="entry name" value="TIAM (MAMMALIAN TUMOR INVASION AND METASTASIS FACTOR) HOMOLOG"/>
    <property type="match status" value="1"/>
</dbReference>
<evidence type="ECO:0000313" key="9">
    <source>
        <dbReference type="Proteomes" id="UP000807504"/>
    </source>
</evidence>
<dbReference type="SMART" id="SM00461">
    <property type="entry name" value="WH1"/>
    <property type="match status" value="1"/>
</dbReference>
<dbReference type="Pfam" id="PF02196">
    <property type="entry name" value="RBD"/>
    <property type="match status" value="1"/>
</dbReference>
<dbReference type="Gene3D" id="2.30.42.10">
    <property type="match status" value="1"/>
</dbReference>
<dbReference type="EMBL" id="JABXBU010002230">
    <property type="protein sequence ID" value="KAF8767392.1"/>
    <property type="molecule type" value="Genomic_DNA"/>
</dbReference>
<dbReference type="InterPro" id="IPR055230">
    <property type="entry name" value="PH_Tiam1/2"/>
</dbReference>
<feature type="domain" description="WH1" evidence="6">
    <location>
        <begin position="57"/>
        <end position="174"/>
    </location>
</feature>
<sequence length="1746" mass="194340">MRQTSNNYLSVICRSSVNNERVKWQMWPWDVMGNKLSCSCAPLIRKAYRYEDSPWNNSRRRDGHLLRLWAEVFHVSSSTGAARWQQVSEDLVPVNITCIQDSPECIFHITAYNSQVEKILDVKLVQPGTRLGQASECFVYWKDPTTGDTWGLNFTSPVDAKQFRDCCQLKLKPGKRVPQSTPSSPSKASGREPRCTCAMTIEQMQRAKNGRARYAASIAAGSLPTTLPREYGRLSNHPSSQSVYDNVSTSLRRSTPIPNAVKQTRSDVNLSTIGQRETLSRTELARAKFAQASMGAGEDAKSVDYGMGMGAILRKASSQDIREGSIKSKSTDNVNTSAAGTMTSGVETIPKKPLSATSSATEDKLKTPPKPPPKPEPPPKRKSSRGAPSGNKTTSKESTGASTGISKSSKQASAKQGKSSTKKKSTGAKKLDVPDRERSPPSDNLLYDNLCYATTPSTSNDNSDVPFLSSDDDEEREEDREAKPKEKKRAEGKAASFKKGAVPSAANSPTSKLLMEYEMHLRNALARGLDAESYSLHTFEALLTQSMENVVALMREVHVELEEVRKEEQALQAHDEPEGSRAFANARSTTSGPKSSTLPLPGSTRQPPHLAARGDNTPLLPRASVESTDSRIYLTSSEMSDDDRLSLTTAVSDEEEGGSADPRATAHPSSSSRRAAAAASFNCTGAVRKAGFLSVKKWLLRKRQQVELARKRGWKGYWVCLKGTTLLFYPCDNRDGRAIDTTPKHLIIVDGAIMQPIPEHPKRDFIFCLSTAFGDAYLFQSLLTHVSKGTKSILNKLGVFTVSSFHAFICARSPSLLTNLLSGRGATKRRPRLPPLSRSNSSKCHVKFYRIKRQGTSCSPSACRRSLSLSATSSQSTELPTIIGRTVKVLLPEGQSVTICVRDNMTVEDVLWTACLKKQLAPSDHFLHIKQDNEQYYTPPPTELFENLAYDEVEICAKVLYQVELLRCNLEVLFGFSVEAELIENADHQDELCVYVSRVEEGSQAWEQGIMKGDEIMVINGAIVSDLDMMYIESVLQEELSLCMMMRSSRTEPPDLQGVVLRTTDDYIESLVCPPPPSDSAISEEMIDKLIVPSPLYGDMDKEKSPETSGRPTPSPTPMACQDLLASQLSAEQIETLIKTAEQVTEYCRMPLEQRRLSSLAGSSASSGSFTLNPRQLTEAEKLRKVIMELIETEKTYVKHLNSLLEHYLEPMKKETFLSNSEVNALFGNIQEIVQFQRVFLQSLEEAVNSEPDFHRFDHPAQFKNVLFALGNSFLYYADQFKLYSSFCASHSKAQKVLHPSKCKGLRNKDHVCPAAGESNSALLEFLQSRNPKGQHSFSLESYLIKPIQRILKYPLLLQQLKHLTDPNSQEHLHLSEALKGMERVAEHINEMQRIHEEYGAIFDHLSRQHYKSSRQHVDLSPGELLYYGGVEWLNISEFLGKIKKGLELHAMCFVFKAAVVFLCKERIRQKKKLMGGSSKSGSTEVEIIRYQVLIPVTEVQVRAGCVKEGDSHFLWELIHLRSQLQRRSEKIYQLSNSTSEFRNAFLRTIRQIIRESVRNMTVPVNKPIPKDKSGGGGSATMRRSGVESSANPVSMARTLSGKKRPKTTQRHSAGNMDQQEVMAETYDNLDQQNFHTPRSKTVTDGMDDMDASERSDSEHQHRLGRSSNSIGKGGLVYVQAAHDKAGSPVWKLRGEGDRSATLPHPVKGRDHHHQQQQQQYYDSNAPLYKKDHCTSSGLAKPPLEC</sequence>
<dbReference type="InterPro" id="IPR035899">
    <property type="entry name" value="DBL_dom_sf"/>
</dbReference>
<keyword evidence="1" id="KW-0344">Guanine-nucleotide releasing factor</keyword>
<feature type="domain" description="RBD" evidence="7">
    <location>
        <begin position="885"/>
        <end position="953"/>
    </location>
</feature>
<reference evidence="8" key="2">
    <citation type="submission" date="2020-06" db="EMBL/GenBank/DDBJ databases">
        <authorList>
            <person name="Sheffer M."/>
        </authorList>
    </citation>
    <scope>NUCLEOTIDE SEQUENCE</scope>
</reference>
<dbReference type="SUPFAM" id="SSF50729">
    <property type="entry name" value="PH domain-like"/>
    <property type="match status" value="3"/>
</dbReference>
<dbReference type="InterPro" id="IPR001331">
    <property type="entry name" value="GDS_CDC24_CS"/>
</dbReference>
<feature type="compositionally biased region" description="Basic and acidic residues" evidence="3">
    <location>
        <begin position="320"/>
        <end position="330"/>
    </location>
</feature>
<reference evidence="8" key="1">
    <citation type="journal article" date="2020" name="bioRxiv">
        <title>Chromosome-level reference genome of the European wasp spider Argiope bruennichi: a resource for studies on range expansion and evolutionary adaptation.</title>
        <authorList>
            <person name="Sheffer M.M."/>
            <person name="Hoppe A."/>
            <person name="Krehenwinkel H."/>
            <person name="Uhl G."/>
            <person name="Kuss A.W."/>
            <person name="Jensen L."/>
            <person name="Jensen C."/>
            <person name="Gillespie R.G."/>
            <person name="Hoff K.J."/>
            <person name="Prost S."/>
        </authorList>
    </citation>
    <scope>NUCLEOTIDE SEQUENCE</scope>
</reference>
<feature type="domain" description="PDZ" evidence="5">
    <location>
        <begin position="962"/>
        <end position="1038"/>
    </location>
</feature>
<dbReference type="GO" id="GO:0007264">
    <property type="term" value="P:small GTPase-mediated signal transduction"/>
    <property type="evidence" value="ECO:0007669"/>
    <property type="project" value="InterPro"/>
</dbReference>
<feature type="compositionally biased region" description="Polar residues" evidence="3">
    <location>
        <begin position="452"/>
        <end position="463"/>
    </location>
</feature>
<evidence type="ECO:0000313" key="8">
    <source>
        <dbReference type="EMBL" id="KAF8767392.1"/>
    </source>
</evidence>
<feature type="compositionally biased region" description="Basic residues" evidence="3">
    <location>
        <begin position="1601"/>
        <end position="1610"/>
    </location>
</feature>
<feature type="region of interest" description="Disordered" evidence="3">
    <location>
        <begin position="1564"/>
        <end position="1672"/>
    </location>
</feature>
<dbReference type="Pfam" id="PF18385">
    <property type="entry name" value="Tiam_CC_Ex"/>
    <property type="match status" value="1"/>
</dbReference>
<comment type="caution">
    <text evidence="8">The sequence shown here is derived from an EMBL/GenBank/DDBJ whole genome shotgun (WGS) entry which is preliminary data.</text>
</comment>
<evidence type="ECO:0000256" key="3">
    <source>
        <dbReference type="SAM" id="MobiDB-lite"/>
    </source>
</evidence>
<evidence type="ECO:0000259" key="7">
    <source>
        <dbReference type="PROSITE" id="PS50898"/>
    </source>
</evidence>
<gene>
    <name evidence="8" type="ORF">HNY73_020361</name>
</gene>
<feature type="compositionally biased region" description="Polar residues" evidence="3">
    <location>
        <begin position="586"/>
        <end position="606"/>
    </location>
</feature>
<protein>
    <submittedName>
        <fullName evidence="8">Protein still life like protein</fullName>
    </submittedName>
</protein>
<dbReference type="CDD" id="cd01255">
    <property type="entry name" value="PH2_Tiam1_2"/>
    <property type="match status" value="1"/>
</dbReference>
<dbReference type="SUPFAM" id="SSF50156">
    <property type="entry name" value="PDZ domain-like"/>
    <property type="match status" value="1"/>
</dbReference>
<feature type="compositionally biased region" description="Basic and acidic residues" evidence="3">
    <location>
        <begin position="1652"/>
        <end position="1662"/>
    </location>
</feature>